<evidence type="ECO:0000256" key="4">
    <source>
        <dbReference type="ARBA" id="ARBA00023115"/>
    </source>
</evidence>
<accession>E3I1C6</accession>
<dbReference type="InterPro" id="IPR001045">
    <property type="entry name" value="Spermi_synthase"/>
</dbReference>
<dbReference type="GO" id="GO:0004766">
    <property type="term" value="F:spermidine synthase activity"/>
    <property type="evidence" value="ECO:0007669"/>
    <property type="project" value="UniProtKB-UniRule"/>
</dbReference>
<reference evidence="9" key="1">
    <citation type="journal article" date="2011" name="J. Bacteriol.">
        <title>Genome sequences of eight morphologically diverse alphaproteobacteria.</title>
        <authorList>
            <consortium name="US DOE Joint Genome Institute"/>
            <person name="Brown P.J."/>
            <person name="Kysela D.T."/>
            <person name="Buechlein A."/>
            <person name="Hemmerich C."/>
            <person name="Brun Y.V."/>
        </authorList>
    </citation>
    <scope>NUCLEOTIDE SEQUENCE [LARGE SCALE GENOMIC DNA]</scope>
    <source>
        <strain evidence="9">ATCC 17100 / ATH 3.1.1 / DSM 162 / LMG 4299</strain>
    </source>
</reference>
<keyword evidence="2 5" id="KW-0808">Transferase</keyword>
<feature type="binding site" evidence="5">
    <location>
        <position position="31"/>
    </location>
    <ligand>
        <name>S-methyl-5'-thioadenosine</name>
        <dbReference type="ChEBI" id="CHEBI:17509"/>
    </ligand>
</feature>
<name>E3I1C6_RHOVT</name>
<dbReference type="InterPro" id="IPR037163">
    <property type="entry name" value="Spermidine_synt_N_sf"/>
</dbReference>
<keyword evidence="4 5" id="KW-0620">Polyamine biosynthesis</keyword>
<dbReference type="PANTHER" id="PTHR11558">
    <property type="entry name" value="SPERMIDINE/SPERMINE SYNTHASE"/>
    <property type="match status" value="1"/>
</dbReference>
<dbReference type="AlphaFoldDB" id="E3I1C6"/>
<dbReference type="GO" id="GO:0005829">
    <property type="term" value="C:cytosol"/>
    <property type="evidence" value="ECO:0007669"/>
    <property type="project" value="TreeGrafter"/>
</dbReference>
<dbReference type="GO" id="GO:0008295">
    <property type="term" value="P:spermidine biosynthetic process"/>
    <property type="evidence" value="ECO:0007669"/>
    <property type="project" value="UniProtKB-UniRule"/>
</dbReference>
<evidence type="ECO:0000313" key="8">
    <source>
        <dbReference type="EMBL" id="ADP71217.1"/>
    </source>
</evidence>
<dbReference type="Pfam" id="PF01564">
    <property type="entry name" value="Spermine_synth"/>
    <property type="match status" value="1"/>
</dbReference>
<comment type="catalytic activity">
    <reaction evidence="5">
        <text>S-adenosyl 3-(methylsulfanyl)propylamine + putrescine = S-methyl-5'-thioadenosine + spermidine + H(+)</text>
        <dbReference type="Rhea" id="RHEA:12721"/>
        <dbReference type="ChEBI" id="CHEBI:15378"/>
        <dbReference type="ChEBI" id="CHEBI:17509"/>
        <dbReference type="ChEBI" id="CHEBI:57443"/>
        <dbReference type="ChEBI" id="CHEBI:57834"/>
        <dbReference type="ChEBI" id="CHEBI:326268"/>
        <dbReference type="EC" id="2.5.1.16"/>
    </reaction>
</comment>
<evidence type="ECO:0000256" key="5">
    <source>
        <dbReference type="HAMAP-Rule" id="MF_00198"/>
    </source>
</evidence>
<gene>
    <name evidence="5" type="primary">speE</name>
    <name evidence="8" type="ordered locus">Rvan_1982</name>
</gene>
<evidence type="ECO:0000313" key="9">
    <source>
        <dbReference type="Proteomes" id="UP000001399"/>
    </source>
</evidence>
<feature type="binding site" evidence="5">
    <location>
        <begin position="140"/>
        <end position="141"/>
    </location>
    <ligand>
        <name>S-methyl-5'-thioadenosine</name>
        <dbReference type="ChEBI" id="CHEBI:17509"/>
    </ligand>
</feature>
<feature type="binding site" evidence="5">
    <location>
        <position position="88"/>
    </location>
    <ligand>
        <name>spermidine</name>
        <dbReference type="ChEBI" id="CHEBI:57834"/>
    </ligand>
</feature>
<dbReference type="EC" id="2.5.1.16" evidence="5"/>
<evidence type="ECO:0000256" key="2">
    <source>
        <dbReference type="ARBA" id="ARBA00022679"/>
    </source>
</evidence>
<organism evidence="8 9">
    <name type="scientific">Rhodomicrobium vannielii (strain ATCC 17100 / DSM 162 / LMG 4299 / NCIMB 10020 / ATH 3.1.1)</name>
    <dbReference type="NCBI Taxonomy" id="648757"/>
    <lineage>
        <taxon>Bacteria</taxon>
        <taxon>Pseudomonadati</taxon>
        <taxon>Pseudomonadota</taxon>
        <taxon>Alphaproteobacteria</taxon>
        <taxon>Hyphomicrobiales</taxon>
        <taxon>Hyphomicrobiaceae</taxon>
        <taxon>Rhodomicrobium</taxon>
    </lineage>
</organism>
<dbReference type="Pfam" id="PF17284">
    <property type="entry name" value="Spermine_synt_N"/>
    <property type="match status" value="1"/>
</dbReference>
<dbReference type="InterPro" id="IPR029063">
    <property type="entry name" value="SAM-dependent_MTases_sf"/>
</dbReference>
<dbReference type="NCBIfam" id="NF002010">
    <property type="entry name" value="PRK00811.1"/>
    <property type="match status" value="1"/>
</dbReference>
<evidence type="ECO:0000259" key="7">
    <source>
        <dbReference type="PROSITE" id="PS51006"/>
    </source>
</evidence>
<dbReference type="KEGG" id="rva:Rvan_1982"/>
<feature type="binding site" evidence="5">
    <location>
        <position position="62"/>
    </location>
    <ligand>
        <name>spermidine</name>
        <dbReference type="ChEBI" id="CHEBI:57834"/>
    </ligand>
</feature>
<evidence type="ECO:0000256" key="6">
    <source>
        <dbReference type="PROSITE-ProRule" id="PRU00354"/>
    </source>
</evidence>
<dbReference type="STRING" id="648757.Rvan_1982"/>
<keyword evidence="3 5" id="KW-0745">Spermidine biosynthesis</keyword>
<feature type="binding site" evidence="5">
    <location>
        <position position="165"/>
    </location>
    <ligand>
        <name>S-methyl-5'-thioadenosine</name>
        <dbReference type="ChEBI" id="CHEBI:17509"/>
    </ligand>
</feature>
<feature type="domain" description="PABS" evidence="7">
    <location>
        <begin position="2"/>
        <end position="238"/>
    </location>
</feature>
<evidence type="ECO:0000256" key="1">
    <source>
        <dbReference type="ARBA" id="ARBA00007867"/>
    </source>
</evidence>
<dbReference type="HAMAP" id="MF_00198">
    <property type="entry name" value="Spermidine_synth"/>
    <property type="match status" value="1"/>
</dbReference>
<dbReference type="Gene3D" id="2.30.140.10">
    <property type="entry name" value="Spermidine synthase, tetramerisation domain"/>
    <property type="match status" value="1"/>
</dbReference>
<dbReference type="HOGENOM" id="CLU_048199_3_0_5"/>
<comment type="function">
    <text evidence="5">Catalyzes the irreversible transfer of a propylamine group from the amino donor S-adenosylmethioninamine (decarboxy-AdoMet) to putrescine (1,4-diaminobutane) to yield spermidine.</text>
</comment>
<dbReference type="UniPathway" id="UPA00248">
    <property type="reaction ID" value="UER00314"/>
</dbReference>
<dbReference type="InterPro" id="IPR030374">
    <property type="entry name" value="PABS"/>
</dbReference>
<comment type="similarity">
    <text evidence="1 5">Belongs to the spermidine/spermine synthase family.</text>
</comment>
<comment type="pathway">
    <text evidence="5">Amine and polyamine biosynthesis; spermidine biosynthesis; spermidine from putrescine: step 1/1.</text>
</comment>
<dbReference type="PROSITE" id="PS51006">
    <property type="entry name" value="PABS_2"/>
    <property type="match status" value="1"/>
</dbReference>
<protein>
    <recommendedName>
        <fullName evidence="5">Polyamine aminopropyltransferase</fullName>
    </recommendedName>
    <alternativeName>
        <fullName evidence="5">Putrescine aminopropyltransferase</fullName>
        <shortName evidence="5">PAPT</shortName>
    </alternativeName>
    <alternativeName>
        <fullName evidence="5">Spermidine synthase</fullName>
        <shortName evidence="5">SPDS</shortName>
        <shortName evidence="5">SPDSY</shortName>
        <ecNumber evidence="5">2.5.1.16</ecNumber>
    </alternativeName>
</protein>
<feature type="active site" description="Proton acceptor" evidence="5 6">
    <location>
        <position position="158"/>
    </location>
</feature>
<proteinExistence type="inferred from homology"/>
<dbReference type="RefSeq" id="WP_013419603.1">
    <property type="nucleotide sequence ID" value="NC_014664.1"/>
</dbReference>
<dbReference type="PANTHER" id="PTHR11558:SF11">
    <property type="entry name" value="SPERMIDINE SYNTHASE"/>
    <property type="match status" value="1"/>
</dbReference>
<evidence type="ECO:0000256" key="3">
    <source>
        <dbReference type="ARBA" id="ARBA00023066"/>
    </source>
</evidence>
<dbReference type="CDD" id="cd02440">
    <property type="entry name" value="AdoMet_MTases"/>
    <property type="match status" value="1"/>
</dbReference>
<keyword evidence="9" id="KW-1185">Reference proteome</keyword>
<dbReference type="InterPro" id="IPR035246">
    <property type="entry name" value="Spermidine_synt_N"/>
</dbReference>
<dbReference type="Proteomes" id="UP000001399">
    <property type="component" value="Chromosome"/>
</dbReference>
<dbReference type="NCBIfam" id="TIGR00417">
    <property type="entry name" value="speE"/>
    <property type="match status" value="1"/>
</dbReference>
<dbReference type="EMBL" id="CP002292">
    <property type="protein sequence ID" value="ADP71217.1"/>
    <property type="molecule type" value="Genomic_DNA"/>
</dbReference>
<dbReference type="OrthoDB" id="9793120at2"/>
<dbReference type="eggNOG" id="COG0421">
    <property type="taxonomic scope" value="Bacteria"/>
</dbReference>
<sequence length="284" mass="31680">MTRWVEETLHPNFRCALKADRVLYENQTEHQHLIIFDNETFGRVMMLDGVVQLSTTDEFIYHEMMSHVPLFSLGAERAKRVLIIGGGDGGVMREVLKHKSVERCVLVDIDRTVVDLSKEHLPEVSQGAFDDPRAEVIIADGVKYVAETDERFDAIIVDSTEPVGPAAVLFTRGFFEGCARALNKPGVLITQNGLPFMHPDHLRGTMELFSTIFADRATYLVDQPTYFGGPFALAWASNDTSLRDTPLEEIAKRHAASGIPTRYYTPDVHKAAFALPGYVAKLSV</sequence>
<dbReference type="SUPFAM" id="SSF53335">
    <property type="entry name" value="S-adenosyl-L-methionine-dependent methyltransferases"/>
    <property type="match status" value="1"/>
</dbReference>
<feature type="binding site" evidence="5">
    <location>
        <begin position="158"/>
        <end position="161"/>
    </location>
    <ligand>
        <name>spermidine</name>
        <dbReference type="ChEBI" id="CHEBI:57834"/>
    </ligand>
</feature>
<feature type="binding site" evidence="5">
    <location>
        <position position="108"/>
    </location>
    <ligand>
        <name>S-methyl-5'-thioadenosine</name>
        <dbReference type="ChEBI" id="CHEBI:17509"/>
    </ligand>
</feature>
<dbReference type="Gene3D" id="3.40.50.150">
    <property type="entry name" value="Vaccinia Virus protein VP39"/>
    <property type="match status" value="1"/>
</dbReference>
<comment type="subunit">
    <text evidence="5">Homodimer or homotetramer.</text>
</comment>